<feature type="transmembrane region" description="Helical" evidence="10">
    <location>
        <begin position="581"/>
        <end position="610"/>
    </location>
</feature>
<keyword evidence="6" id="KW-0967">Endosome</keyword>
<feature type="transmembrane region" description="Helical" evidence="10">
    <location>
        <begin position="327"/>
        <end position="349"/>
    </location>
</feature>
<feature type="transmembrane region" description="Helical" evidence="10">
    <location>
        <begin position="631"/>
        <end position="658"/>
    </location>
</feature>
<evidence type="ECO:0000256" key="4">
    <source>
        <dbReference type="ARBA" id="ARBA00022692"/>
    </source>
</evidence>
<keyword evidence="5 10" id="KW-0732">Signal</keyword>
<evidence type="ECO:0000313" key="11">
    <source>
        <dbReference type="EMBL" id="CAL5228928.1"/>
    </source>
</evidence>
<feature type="transmembrane region" description="Helical" evidence="10">
    <location>
        <begin position="464"/>
        <end position="487"/>
    </location>
</feature>
<feature type="signal peptide" evidence="10">
    <location>
        <begin position="1"/>
        <end position="21"/>
    </location>
</feature>
<reference evidence="11 12" key="1">
    <citation type="submission" date="2024-06" db="EMBL/GenBank/DDBJ databases">
        <authorList>
            <person name="Kraege A."/>
            <person name="Thomma B."/>
        </authorList>
    </citation>
    <scope>NUCLEOTIDE SEQUENCE [LARGE SCALE GENOMIC DNA]</scope>
</reference>
<keyword evidence="12" id="KW-1185">Reference proteome</keyword>
<feature type="chain" id="PRO_5044996699" description="Transmembrane 9 superfamily member" evidence="10">
    <location>
        <begin position="22"/>
        <end position="695"/>
    </location>
</feature>
<keyword evidence="9 10" id="KW-0472">Membrane</keyword>
<dbReference type="PANTHER" id="PTHR10766">
    <property type="entry name" value="TRANSMEMBRANE 9 SUPERFAMILY PROTEIN"/>
    <property type="match status" value="1"/>
</dbReference>
<dbReference type="PROSITE" id="PS51257">
    <property type="entry name" value="PROKAR_LIPOPROTEIN"/>
    <property type="match status" value="1"/>
</dbReference>
<dbReference type="PANTHER" id="PTHR10766:SF55">
    <property type="entry name" value="TRANSMEMBRANE 9 SUPERFAMILY MEMBER 4"/>
    <property type="match status" value="1"/>
</dbReference>
<protein>
    <recommendedName>
        <fullName evidence="10">Transmembrane 9 superfamily member</fullName>
    </recommendedName>
</protein>
<dbReference type="Proteomes" id="UP001497392">
    <property type="component" value="Unassembled WGS sequence"/>
</dbReference>
<name>A0ABP1GGN4_9CHLO</name>
<keyword evidence="4 10" id="KW-0812">Transmembrane</keyword>
<gene>
    <name evidence="11" type="primary">g12156</name>
    <name evidence="11" type="ORF">VP750_LOCUS10834</name>
</gene>
<keyword evidence="7 10" id="KW-1133">Transmembrane helix</keyword>
<evidence type="ECO:0000256" key="5">
    <source>
        <dbReference type="ARBA" id="ARBA00022729"/>
    </source>
</evidence>
<comment type="similarity">
    <text evidence="3 10">Belongs to the nonaspanin (TM9SF) (TC 9.A.2) family.</text>
</comment>
<organism evidence="11 12">
    <name type="scientific">Coccomyxa viridis</name>
    <dbReference type="NCBI Taxonomy" id="1274662"/>
    <lineage>
        <taxon>Eukaryota</taxon>
        <taxon>Viridiplantae</taxon>
        <taxon>Chlorophyta</taxon>
        <taxon>core chlorophytes</taxon>
        <taxon>Trebouxiophyceae</taxon>
        <taxon>Trebouxiophyceae incertae sedis</taxon>
        <taxon>Coccomyxaceae</taxon>
        <taxon>Coccomyxa</taxon>
    </lineage>
</organism>
<dbReference type="Pfam" id="PF02990">
    <property type="entry name" value="EMP70"/>
    <property type="match status" value="2"/>
</dbReference>
<evidence type="ECO:0000256" key="10">
    <source>
        <dbReference type="RuleBase" id="RU363079"/>
    </source>
</evidence>
<evidence type="ECO:0000256" key="7">
    <source>
        <dbReference type="ARBA" id="ARBA00022989"/>
    </source>
</evidence>
<evidence type="ECO:0000256" key="2">
    <source>
        <dbReference type="ARBA" id="ARBA00004653"/>
    </source>
</evidence>
<keyword evidence="8" id="KW-0333">Golgi apparatus</keyword>
<feature type="transmembrane region" description="Helical" evidence="10">
    <location>
        <begin position="499"/>
        <end position="524"/>
    </location>
</feature>
<feature type="transmembrane region" description="Helical" evidence="10">
    <location>
        <begin position="393"/>
        <end position="420"/>
    </location>
</feature>
<dbReference type="InterPro" id="IPR004240">
    <property type="entry name" value="EMP70"/>
</dbReference>
<feature type="transmembrane region" description="Helical" evidence="10">
    <location>
        <begin position="664"/>
        <end position="686"/>
    </location>
</feature>
<feature type="transmembrane region" description="Helical" evidence="10">
    <location>
        <begin position="426"/>
        <end position="452"/>
    </location>
</feature>
<proteinExistence type="inferred from homology"/>
<accession>A0ABP1GGN4</accession>
<evidence type="ECO:0000256" key="1">
    <source>
        <dbReference type="ARBA" id="ARBA00004337"/>
    </source>
</evidence>
<evidence type="ECO:0000256" key="6">
    <source>
        <dbReference type="ARBA" id="ARBA00022753"/>
    </source>
</evidence>
<comment type="caution">
    <text evidence="11">The sequence shown here is derived from an EMBL/GenBank/DDBJ whole genome shotgun (WGS) entry which is preliminary data.</text>
</comment>
<evidence type="ECO:0000256" key="8">
    <source>
        <dbReference type="ARBA" id="ARBA00023034"/>
    </source>
</evidence>
<sequence length="695" mass="76888">MRPWRALQACALIALACCSHAYYLPGTYPQEFTMGQNLQAEVNSVVSSETELPYNYYSLPFCKPAEGVRKSINSVNPGTILMGSRIENSPYNFSMLVEEKTKLACQPEGFYGPLTDRELVDLREKIDQHYRVRLILDNLPITTYDLEENPESIRPGYEIGFSVDGKYYLNNHLMFKILVHKTNGQYSRAREEMAELEAAAVVEGGARRLLGPRELLKDSKAAPAPSSSALAGLLGNSMGPSTGDQMYMVVGFEVMACSIARVSGQKPSDVSCIDTLEGKPPAPQEVHKGAAGTNVVYTYDVYWELTDISWASRWDAYLRMPGGRVHWFSILNSLMVVVVMSSIVAMIMLRTIRRDLARYEGILGEPGGKDDVEESGWKMVSGDVFRSPKNATLLCVQLGSGVQIILSSFITLFFAALGFLSPASRGALLTAMLVMYLLLALAAGFASVWMWGLINRSYDGWSGVAWRCAAYFPGITLGVLSMLNVLLAHTGSSGAIPLLAFFSLIALWFIISIPLCFSGGIVAAKQEIRAYPTRTNQIPRHIPPPHWASHPAVLYLAAGLLPFGTIFVELYFAMTSIWQGYFYYIFGFCFVVGMLTVLITIEVAIVCTYVQLCAEDYLWWWRSFHRGGSMALYMGLYSVGFLVNTLHSLSGVVSIVLYLSYMGLVLWAIYLAMGTVGFFASFLFTYKIFGAVKAD</sequence>
<comment type="subcellular location">
    <subcellularLocation>
        <location evidence="1">Endosome membrane</location>
        <topology evidence="1">Multi-pass membrane protein</topology>
    </subcellularLocation>
    <subcellularLocation>
        <location evidence="2">Golgi apparatus membrane</location>
        <topology evidence="2">Multi-pass membrane protein</topology>
    </subcellularLocation>
</comment>
<evidence type="ECO:0000313" key="12">
    <source>
        <dbReference type="Proteomes" id="UP001497392"/>
    </source>
</evidence>
<feature type="transmembrane region" description="Helical" evidence="10">
    <location>
        <begin position="552"/>
        <end position="575"/>
    </location>
</feature>
<evidence type="ECO:0000256" key="3">
    <source>
        <dbReference type="ARBA" id="ARBA00005227"/>
    </source>
</evidence>
<evidence type="ECO:0000256" key="9">
    <source>
        <dbReference type="ARBA" id="ARBA00023136"/>
    </source>
</evidence>
<dbReference type="EMBL" id="CAXHTA020000019">
    <property type="protein sequence ID" value="CAL5228928.1"/>
    <property type="molecule type" value="Genomic_DNA"/>
</dbReference>